<sequence length="522" mass="59280">MSTSDNHAKSTSSSPGGGNYTEFRLKCATPEEVNGIRHNVMKLHSRHKVDLKSFDEPVRLSRKDPKLVKHHAATNFSQTPEENSNINNDNESKPEPKDLSSVAPDGAGRRQYGPNNRKTRQVFTGREEAQKLRYEEHFPWVLEDFEDKNVWVGNYEAAQSNCYVIFVFDDDGFRMVPVDRWYRFTPRNQFATLSLEEAEAKMSAKDKLPRWFMRKLDENKTHSPVPAPQRRMRMVLGGESSTRSGEADREDLDYEEAFDDDEGAPIIEGPEEENKEVEERIKREMQTANSLDVKDEYDSSEEEKLNQEGRKLKKYLRSLEKNALYESDDEDANPYMSDDSDDSLFNDHDDKTDATTGTNSENSNEKRDQKIPRISGVYSRGGMASISSSPVSRSESPPIATQVKVKKPGSVIIYSSPLKLQKAIGDNNNKRSLDEAGNAGGVSKKIKLRMTSPNPATSDEDDPTLLTAEDIRRVLEQNEKLTAKELLRHLKTKLKDNPKNSERLKGLVKQVAKLKDNYLVLK</sequence>
<keyword evidence="4 7" id="KW-0238">DNA-binding</keyword>
<dbReference type="PANTHER" id="PTHR13011:SF0">
    <property type="entry name" value="GENERAL TRANSCRIPTION FACTOR IIF SUBUNIT 1"/>
    <property type="match status" value="1"/>
</dbReference>
<evidence type="ECO:0000256" key="3">
    <source>
        <dbReference type="ARBA" id="ARBA00023015"/>
    </source>
</evidence>
<dbReference type="GO" id="GO:0003677">
    <property type="term" value="F:DNA binding"/>
    <property type="evidence" value="ECO:0007669"/>
    <property type="project" value="UniProtKB-KW"/>
</dbReference>
<evidence type="ECO:0000256" key="6">
    <source>
        <dbReference type="ARBA" id="ARBA00023242"/>
    </source>
</evidence>
<evidence type="ECO:0000256" key="8">
    <source>
        <dbReference type="SAM" id="MobiDB-lite"/>
    </source>
</evidence>
<comment type="similarity">
    <text evidence="2 7">Belongs to the TFIIF alpha subunit family.</text>
</comment>
<keyword evidence="3 7" id="KW-0805">Transcription regulation</keyword>
<dbReference type="Proteomes" id="UP000095023">
    <property type="component" value="Unassembled WGS sequence"/>
</dbReference>
<dbReference type="OrthoDB" id="76676at2759"/>
<organism evidence="9 10">
    <name type="scientific">Tortispora caseinolytica NRRL Y-17796</name>
    <dbReference type="NCBI Taxonomy" id="767744"/>
    <lineage>
        <taxon>Eukaryota</taxon>
        <taxon>Fungi</taxon>
        <taxon>Dikarya</taxon>
        <taxon>Ascomycota</taxon>
        <taxon>Saccharomycotina</taxon>
        <taxon>Trigonopsidomycetes</taxon>
        <taxon>Trigonopsidales</taxon>
        <taxon>Trigonopsidaceae</taxon>
        <taxon>Tortispora</taxon>
    </lineage>
</organism>
<keyword evidence="10" id="KW-1185">Reference proteome</keyword>
<evidence type="ECO:0000256" key="4">
    <source>
        <dbReference type="ARBA" id="ARBA00023125"/>
    </source>
</evidence>
<name>A0A1E4TJV6_9ASCO</name>
<dbReference type="GO" id="GO:0032968">
    <property type="term" value="P:positive regulation of transcription elongation by RNA polymerase II"/>
    <property type="evidence" value="ECO:0007669"/>
    <property type="project" value="InterPro"/>
</dbReference>
<feature type="compositionally biased region" description="Acidic residues" evidence="8">
    <location>
        <begin position="248"/>
        <end position="276"/>
    </location>
</feature>
<accession>A0A1E4TJV6</accession>
<feature type="region of interest" description="Disordered" evidence="8">
    <location>
        <begin position="1"/>
        <end position="22"/>
    </location>
</feature>
<evidence type="ECO:0000256" key="5">
    <source>
        <dbReference type="ARBA" id="ARBA00023163"/>
    </source>
</evidence>
<feature type="compositionally biased region" description="Basic and acidic residues" evidence="8">
    <location>
        <begin position="292"/>
        <end position="307"/>
    </location>
</feature>
<keyword evidence="5 7" id="KW-0804">Transcription</keyword>
<dbReference type="AlphaFoldDB" id="A0A1E4TJV6"/>
<evidence type="ECO:0000313" key="10">
    <source>
        <dbReference type="Proteomes" id="UP000095023"/>
    </source>
</evidence>
<gene>
    <name evidence="9" type="ORF">CANCADRAFT_626</name>
</gene>
<feature type="region of interest" description="Disordered" evidence="8">
    <location>
        <begin position="444"/>
        <end position="463"/>
    </location>
</feature>
<feature type="compositionally biased region" description="Polar residues" evidence="8">
    <location>
        <begin position="1"/>
        <end position="14"/>
    </location>
</feature>
<comment type="function">
    <text evidence="7">TFIIF is a general transcription initiation factor that binds to RNA polymerase II and helps to recruit it to the initiation complex in collaboration with TFIIB. It promotes transcription elongation.</text>
</comment>
<dbReference type="InterPro" id="IPR008851">
    <property type="entry name" value="TFIIF-alpha"/>
</dbReference>
<feature type="region of interest" description="Disordered" evidence="8">
    <location>
        <begin position="237"/>
        <end position="307"/>
    </location>
</feature>
<feature type="region of interest" description="Disordered" evidence="8">
    <location>
        <begin position="62"/>
        <end position="123"/>
    </location>
</feature>
<feature type="compositionally biased region" description="Low complexity" evidence="8">
    <location>
        <begin position="385"/>
        <end position="398"/>
    </location>
</feature>
<dbReference type="InterPro" id="IPR011039">
    <property type="entry name" value="TFIIF_interaction"/>
</dbReference>
<comment type="subcellular location">
    <subcellularLocation>
        <location evidence="1 7">Nucleus</location>
    </subcellularLocation>
</comment>
<dbReference type="EMBL" id="KV453841">
    <property type="protein sequence ID" value="ODV92040.1"/>
    <property type="molecule type" value="Genomic_DNA"/>
</dbReference>
<keyword evidence="6 7" id="KW-0539">Nucleus</keyword>
<feature type="compositionally biased region" description="Acidic residues" evidence="8">
    <location>
        <begin position="326"/>
        <end position="344"/>
    </location>
</feature>
<dbReference type="GO" id="GO:0006367">
    <property type="term" value="P:transcription initiation at RNA polymerase II promoter"/>
    <property type="evidence" value="ECO:0007669"/>
    <property type="project" value="InterPro"/>
</dbReference>
<dbReference type="GO" id="GO:0005674">
    <property type="term" value="C:transcription factor TFIIF complex"/>
    <property type="evidence" value="ECO:0007669"/>
    <property type="project" value="TreeGrafter"/>
</dbReference>
<evidence type="ECO:0000256" key="1">
    <source>
        <dbReference type="ARBA" id="ARBA00004123"/>
    </source>
</evidence>
<evidence type="ECO:0000313" key="9">
    <source>
        <dbReference type="EMBL" id="ODV92040.1"/>
    </source>
</evidence>
<evidence type="ECO:0000256" key="2">
    <source>
        <dbReference type="ARBA" id="ARBA00005249"/>
    </source>
</evidence>
<dbReference type="GO" id="GO:0016251">
    <property type="term" value="F:RNA polymerase II general transcription initiation factor activity"/>
    <property type="evidence" value="ECO:0007669"/>
    <property type="project" value="TreeGrafter"/>
</dbReference>
<proteinExistence type="inferred from homology"/>
<protein>
    <recommendedName>
        <fullName evidence="7">Transcription initiation factor IIF subunit alpha</fullName>
    </recommendedName>
</protein>
<feature type="region of interest" description="Disordered" evidence="8">
    <location>
        <begin position="324"/>
        <end position="404"/>
    </location>
</feature>
<evidence type="ECO:0000256" key="7">
    <source>
        <dbReference type="RuleBase" id="RU366044"/>
    </source>
</evidence>
<dbReference type="Pfam" id="PF05793">
    <property type="entry name" value="TFIIF_alpha"/>
    <property type="match status" value="2"/>
</dbReference>
<reference evidence="10" key="1">
    <citation type="submission" date="2016-02" db="EMBL/GenBank/DDBJ databases">
        <title>Comparative genomics of biotechnologically important yeasts.</title>
        <authorList>
            <consortium name="DOE Joint Genome Institute"/>
            <person name="Riley R."/>
            <person name="Haridas S."/>
            <person name="Wolfe K.H."/>
            <person name="Lopes M.R."/>
            <person name="Hittinger C.T."/>
            <person name="Goker M."/>
            <person name="Salamov A."/>
            <person name="Wisecaver J."/>
            <person name="Long T.M."/>
            <person name="Aerts A.L."/>
            <person name="Barry K."/>
            <person name="Choi C."/>
            <person name="Clum A."/>
            <person name="Coughlan A.Y."/>
            <person name="Deshpande S."/>
            <person name="Douglass A.P."/>
            <person name="Hanson S.J."/>
            <person name="Klenk H.-P."/>
            <person name="Labutti K."/>
            <person name="Lapidus A."/>
            <person name="Lindquist E."/>
            <person name="Lipzen A."/>
            <person name="Meier-Kolthoff J.P."/>
            <person name="Ohm R.A."/>
            <person name="Otillar R.P."/>
            <person name="Pangilinan J."/>
            <person name="Peng Y."/>
            <person name="Rokas A."/>
            <person name="Rosa C.A."/>
            <person name="Scheuner C."/>
            <person name="Sibirny A.A."/>
            <person name="Slot J.C."/>
            <person name="Stielow J.B."/>
            <person name="Sun H."/>
            <person name="Kurtzman C.P."/>
            <person name="Blackwell M."/>
            <person name="Jeffries T.W."/>
            <person name="Grigoriev I.V."/>
        </authorList>
    </citation>
    <scope>NUCLEOTIDE SEQUENCE [LARGE SCALE GENOMIC DNA]</scope>
    <source>
        <strain evidence="10">NRRL Y-17796</strain>
    </source>
</reference>
<dbReference type="SUPFAM" id="SSF50916">
    <property type="entry name" value="Rap30/74 interaction domains"/>
    <property type="match status" value="1"/>
</dbReference>
<dbReference type="PANTHER" id="PTHR13011">
    <property type="entry name" value="TFIIF-ALPHA"/>
    <property type="match status" value="1"/>
</dbReference>
<dbReference type="GO" id="GO:0001096">
    <property type="term" value="F:TFIIF-class transcription factor complex binding"/>
    <property type="evidence" value="ECO:0007669"/>
    <property type="project" value="TreeGrafter"/>
</dbReference>